<keyword evidence="1" id="KW-1133">Transmembrane helix</keyword>
<accession>A0ABR4M291</accession>
<evidence type="ECO:0000313" key="2">
    <source>
        <dbReference type="EMBL" id="KAL2870889.1"/>
    </source>
</evidence>
<dbReference type="EMBL" id="JBFXLQ010000004">
    <property type="protein sequence ID" value="KAL2870889.1"/>
    <property type="molecule type" value="Genomic_DNA"/>
</dbReference>
<dbReference type="GeneID" id="98143174"/>
<dbReference type="RefSeq" id="XP_070889868.1">
    <property type="nucleotide sequence ID" value="XM_071028102.1"/>
</dbReference>
<feature type="transmembrane region" description="Helical" evidence="1">
    <location>
        <begin position="55"/>
        <end position="73"/>
    </location>
</feature>
<keyword evidence="3" id="KW-1185">Reference proteome</keyword>
<dbReference type="Proteomes" id="UP001610432">
    <property type="component" value="Unassembled WGS sequence"/>
</dbReference>
<organism evidence="2 3">
    <name type="scientific">Aspergillus lucknowensis</name>
    <dbReference type="NCBI Taxonomy" id="176173"/>
    <lineage>
        <taxon>Eukaryota</taxon>
        <taxon>Fungi</taxon>
        <taxon>Dikarya</taxon>
        <taxon>Ascomycota</taxon>
        <taxon>Pezizomycotina</taxon>
        <taxon>Eurotiomycetes</taxon>
        <taxon>Eurotiomycetidae</taxon>
        <taxon>Eurotiales</taxon>
        <taxon>Aspergillaceae</taxon>
        <taxon>Aspergillus</taxon>
        <taxon>Aspergillus subgen. Nidulantes</taxon>
    </lineage>
</organism>
<name>A0ABR4M291_9EURO</name>
<proteinExistence type="predicted"/>
<comment type="caution">
    <text evidence="2">The sequence shown here is derived from an EMBL/GenBank/DDBJ whole genome shotgun (WGS) entry which is preliminary data.</text>
</comment>
<keyword evidence="1" id="KW-0472">Membrane</keyword>
<gene>
    <name evidence="2" type="ORF">BJX67DRAFT_342998</name>
</gene>
<reference evidence="2 3" key="1">
    <citation type="submission" date="2024-07" db="EMBL/GenBank/DDBJ databases">
        <title>Section-level genome sequencing and comparative genomics of Aspergillus sections Usti and Cavernicolus.</title>
        <authorList>
            <consortium name="Lawrence Berkeley National Laboratory"/>
            <person name="Nybo J.L."/>
            <person name="Vesth T.C."/>
            <person name="Theobald S."/>
            <person name="Frisvad J.C."/>
            <person name="Larsen T.O."/>
            <person name="Kjaerboelling I."/>
            <person name="Rothschild-Mancinelli K."/>
            <person name="Lyhne E.K."/>
            <person name="Kogle M.E."/>
            <person name="Barry K."/>
            <person name="Clum A."/>
            <person name="Na H."/>
            <person name="Ledsgaard L."/>
            <person name="Lin J."/>
            <person name="Lipzen A."/>
            <person name="Kuo A."/>
            <person name="Riley R."/>
            <person name="Mondo S."/>
            <person name="Labutti K."/>
            <person name="Haridas S."/>
            <person name="Pangalinan J."/>
            <person name="Salamov A.A."/>
            <person name="Simmons B.A."/>
            <person name="Magnuson J.K."/>
            <person name="Chen J."/>
            <person name="Drula E."/>
            <person name="Henrissat B."/>
            <person name="Wiebenga A."/>
            <person name="Lubbers R.J."/>
            <person name="Gomes A.C."/>
            <person name="Macurrencykelacurrency M.R."/>
            <person name="Stajich J."/>
            <person name="Grigoriev I.V."/>
            <person name="Mortensen U.H."/>
            <person name="De Vries R.P."/>
            <person name="Baker S.E."/>
            <person name="Andersen M.R."/>
        </authorList>
    </citation>
    <scope>NUCLEOTIDE SEQUENCE [LARGE SCALE GENOMIC DNA]</scope>
    <source>
        <strain evidence="2 3">CBS 449.75</strain>
    </source>
</reference>
<protein>
    <submittedName>
        <fullName evidence="2">Uncharacterized protein</fullName>
    </submittedName>
</protein>
<sequence length="75" mass="8425">MPSSIFCTHPVAPYYLICSKIVTLSPPLFFAPFFLVGNYGCTLFCPPTSRFPTPTVWTSFSAEFFSLSFWLSLAK</sequence>
<feature type="transmembrane region" description="Helical" evidence="1">
    <location>
        <begin position="12"/>
        <end position="35"/>
    </location>
</feature>
<evidence type="ECO:0000313" key="3">
    <source>
        <dbReference type="Proteomes" id="UP001610432"/>
    </source>
</evidence>
<evidence type="ECO:0000256" key="1">
    <source>
        <dbReference type="SAM" id="Phobius"/>
    </source>
</evidence>
<keyword evidence="1" id="KW-0812">Transmembrane</keyword>